<evidence type="ECO:0000313" key="2">
    <source>
        <dbReference type="Proteomes" id="UP000292884"/>
    </source>
</evidence>
<gene>
    <name evidence="1" type="ORF">EZ428_15025</name>
</gene>
<reference evidence="1 2" key="1">
    <citation type="submission" date="2019-02" db="EMBL/GenBank/DDBJ databases">
        <title>Pedobacter sp. RP-1-13 sp. nov., isolated from Arctic soil.</title>
        <authorList>
            <person name="Dahal R.H."/>
        </authorList>
    </citation>
    <scope>NUCLEOTIDE SEQUENCE [LARGE SCALE GENOMIC DNA]</scope>
    <source>
        <strain evidence="1 2">RP-1-13</strain>
    </source>
</reference>
<evidence type="ECO:0000313" key="1">
    <source>
        <dbReference type="EMBL" id="TCC90578.1"/>
    </source>
</evidence>
<organism evidence="1 2">
    <name type="scientific">Pedobacter frigiditerrae</name>
    <dbReference type="NCBI Taxonomy" id="2530452"/>
    <lineage>
        <taxon>Bacteria</taxon>
        <taxon>Pseudomonadati</taxon>
        <taxon>Bacteroidota</taxon>
        <taxon>Sphingobacteriia</taxon>
        <taxon>Sphingobacteriales</taxon>
        <taxon>Sphingobacteriaceae</taxon>
        <taxon>Pedobacter</taxon>
    </lineage>
</organism>
<keyword evidence="2" id="KW-1185">Reference proteome</keyword>
<dbReference type="RefSeq" id="WP_131553975.1">
    <property type="nucleotide sequence ID" value="NZ_SJSK01000003.1"/>
</dbReference>
<name>A0A4R0MU07_9SPHI</name>
<protein>
    <submittedName>
        <fullName evidence="1">Uncharacterized protein</fullName>
    </submittedName>
</protein>
<dbReference type="OrthoDB" id="680773at2"/>
<proteinExistence type="predicted"/>
<dbReference type="Proteomes" id="UP000292884">
    <property type="component" value="Unassembled WGS sequence"/>
</dbReference>
<dbReference type="EMBL" id="SJSK01000003">
    <property type="protein sequence ID" value="TCC90578.1"/>
    <property type="molecule type" value="Genomic_DNA"/>
</dbReference>
<comment type="caution">
    <text evidence="1">The sequence shown here is derived from an EMBL/GenBank/DDBJ whole genome shotgun (WGS) entry which is preliminary data.</text>
</comment>
<sequence length="59" mass="6942">MKSKTNIVEEPLADYKKAEEDLLRKALSSSYTERFHTMTRLMKMNIILKSAKVIHKKMD</sequence>
<dbReference type="AlphaFoldDB" id="A0A4R0MU07"/>
<accession>A0A4R0MU07</accession>